<evidence type="ECO:0000313" key="1">
    <source>
        <dbReference type="EMBL" id="KAI4320143.1"/>
    </source>
</evidence>
<dbReference type="Proteomes" id="UP001057402">
    <property type="component" value="Chromosome 10"/>
</dbReference>
<sequence>MIVDGSGLFHPKRRRTDYFDSMDPNNPARAKFAEVKEKFGRELRVFETSPSTPTQSPAPDNREEADEFYEFTPEDYYRLMGAKKEEKFLKTKKIRDAEEAARRSRITKTVIRVRFPDSNTLEVTFHPSEKLQSLVDLLQKVLARPDLPFYLFTTPPKKRIDDLSQDFYLAGFVPGAIVYFSNDMRKDENGAASETGPYLGDDVMALKGLEHVIEQEESVQSAAPPPVEAVVPAPVAQERKPAEKKVVKPKWLKM</sequence>
<comment type="caution">
    <text evidence="1">The sequence shown here is derived from an EMBL/GenBank/DDBJ whole genome shotgun (WGS) entry which is preliminary data.</text>
</comment>
<name>A0ACB9M791_9MYRT</name>
<reference evidence="2" key="1">
    <citation type="journal article" date="2023" name="Front. Plant Sci.">
        <title>Chromosomal-level genome assembly of Melastoma candidum provides insights into trichome evolution.</title>
        <authorList>
            <person name="Zhong Y."/>
            <person name="Wu W."/>
            <person name="Sun C."/>
            <person name="Zou P."/>
            <person name="Liu Y."/>
            <person name="Dai S."/>
            <person name="Zhou R."/>
        </authorList>
    </citation>
    <scope>NUCLEOTIDE SEQUENCE [LARGE SCALE GENOMIC DNA]</scope>
</reference>
<organism evidence="1 2">
    <name type="scientific">Melastoma candidum</name>
    <dbReference type="NCBI Taxonomy" id="119954"/>
    <lineage>
        <taxon>Eukaryota</taxon>
        <taxon>Viridiplantae</taxon>
        <taxon>Streptophyta</taxon>
        <taxon>Embryophyta</taxon>
        <taxon>Tracheophyta</taxon>
        <taxon>Spermatophyta</taxon>
        <taxon>Magnoliopsida</taxon>
        <taxon>eudicotyledons</taxon>
        <taxon>Gunneridae</taxon>
        <taxon>Pentapetalae</taxon>
        <taxon>rosids</taxon>
        <taxon>malvids</taxon>
        <taxon>Myrtales</taxon>
        <taxon>Melastomataceae</taxon>
        <taxon>Melastomatoideae</taxon>
        <taxon>Melastomateae</taxon>
        <taxon>Melastoma</taxon>
    </lineage>
</organism>
<dbReference type="EMBL" id="CM042889">
    <property type="protein sequence ID" value="KAI4320143.1"/>
    <property type="molecule type" value="Genomic_DNA"/>
</dbReference>
<protein>
    <submittedName>
        <fullName evidence="1">Uncharacterized protein</fullName>
    </submittedName>
</protein>
<evidence type="ECO:0000313" key="2">
    <source>
        <dbReference type="Proteomes" id="UP001057402"/>
    </source>
</evidence>
<proteinExistence type="predicted"/>
<accession>A0ACB9M791</accession>
<gene>
    <name evidence="1" type="ORF">MLD38_033653</name>
</gene>
<keyword evidence="2" id="KW-1185">Reference proteome</keyword>